<comment type="subcellular location">
    <subcellularLocation>
        <location evidence="7">Membrane</location>
        <topology evidence="7">Single-pass type II membrane protein</topology>
    </subcellularLocation>
</comment>
<dbReference type="GO" id="GO:0016020">
    <property type="term" value="C:membrane"/>
    <property type="evidence" value="ECO:0007669"/>
    <property type="project" value="UniProtKB-SubCell"/>
</dbReference>
<feature type="active site" evidence="6">
    <location>
        <position position="200"/>
    </location>
</feature>
<dbReference type="SUPFAM" id="SSF51306">
    <property type="entry name" value="LexA/Signal peptidase"/>
    <property type="match status" value="1"/>
</dbReference>
<keyword evidence="7" id="KW-0812">Transmembrane</keyword>
<dbReference type="InterPro" id="IPR000223">
    <property type="entry name" value="Pept_S26A_signal_pept_1"/>
</dbReference>
<dbReference type="PROSITE" id="PS00760">
    <property type="entry name" value="SPASE_I_2"/>
    <property type="match status" value="1"/>
</dbReference>
<dbReference type="RefSeq" id="WP_072822666.1">
    <property type="nucleotide sequence ID" value="NZ_LT670849.1"/>
</dbReference>
<comment type="similarity">
    <text evidence="2 7">Belongs to the peptidase S26 family.</text>
</comment>
<evidence type="ECO:0000313" key="9">
    <source>
        <dbReference type="EMBL" id="SHN83407.1"/>
    </source>
</evidence>
<sequence length="402" mass="44215">MSAEEKTVRSPWLTVWLSPRRTIERLVAARPTYFVWLLAILGTFASLYSQSSVIYGVSYLLNWQLVLSILVFGALVGIIWLYLAGLMLSWIGRLLGGQASASHMRTVFAWSTLPTILGFAVIVTVGAVAGRGGALDSVPLLVAVFSLWSLVVFLLMLGRVQGFGFFRTILTYLLNTVLGLVIAFFIRGFLYQPFNIPSSSMRPTLVVGDYVFVSKFTYGYSRYSFPFSERLPSGRLFAAPPAPGDVVVFRAPKDAVDYVKRVVGLPGDRIQMKQGALFINGAAVKREQLADSEAQQDACGSGAQGRVKRWRETLPNGASYETLDCVDDSPLDNTGVFTVPGGSFFALGDNRDNSTDSRILSQVGYIPFENLIGRVSLIFFSRTEDESASPHVRIERIGEVVR</sequence>
<dbReference type="InterPro" id="IPR036286">
    <property type="entry name" value="LexA/Signal_pep-like_sf"/>
</dbReference>
<dbReference type="PRINTS" id="PR00727">
    <property type="entry name" value="LEADERPTASE"/>
</dbReference>
<keyword evidence="10" id="KW-1185">Reference proteome</keyword>
<dbReference type="PANTHER" id="PTHR43390">
    <property type="entry name" value="SIGNAL PEPTIDASE I"/>
    <property type="match status" value="1"/>
</dbReference>
<evidence type="ECO:0000256" key="7">
    <source>
        <dbReference type="RuleBase" id="RU362042"/>
    </source>
</evidence>
<dbReference type="EC" id="3.4.21.89" evidence="3 7"/>
<dbReference type="PANTHER" id="PTHR43390:SF1">
    <property type="entry name" value="CHLOROPLAST PROCESSING PEPTIDASE"/>
    <property type="match status" value="1"/>
</dbReference>
<protein>
    <recommendedName>
        <fullName evidence="4 7">Signal peptidase I</fullName>
        <ecNumber evidence="3 7">3.4.21.89</ecNumber>
    </recommendedName>
</protein>
<dbReference type="Pfam" id="PF10502">
    <property type="entry name" value="Peptidase_S26"/>
    <property type="match status" value="1"/>
</dbReference>
<comment type="caution">
    <text evidence="7">Lacks conserved residue(s) required for the propagation of feature annotation.</text>
</comment>
<keyword evidence="7" id="KW-0645">Protease</keyword>
<evidence type="ECO:0000256" key="5">
    <source>
        <dbReference type="ARBA" id="ARBA00022801"/>
    </source>
</evidence>
<dbReference type="Gene3D" id="2.10.109.10">
    <property type="entry name" value="Umud Fragment, subunit A"/>
    <property type="match status" value="1"/>
</dbReference>
<name>A0A1M7UKK1_9BRAD</name>
<dbReference type="OrthoDB" id="7830750at2"/>
<dbReference type="GO" id="GO:0009003">
    <property type="term" value="F:signal peptidase activity"/>
    <property type="evidence" value="ECO:0007669"/>
    <property type="project" value="UniProtKB-EC"/>
</dbReference>
<gene>
    <name evidence="9" type="ORF">SAMN05444170_5493</name>
</gene>
<dbReference type="InterPro" id="IPR019757">
    <property type="entry name" value="Pept_S26A_signal_pept_1_Lys-AS"/>
</dbReference>
<dbReference type="NCBIfam" id="TIGR02227">
    <property type="entry name" value="sigpep_I_bact"/>
    <property type="match status" value="1"/>
</dbReference>
<reference evidence="10" key="1">
    <citation type="submission" date="2016-11" db="EMBL/GenBank/DDBJ databases">
        <authorList>
            <person name="Varghese N."/>
            <person name="Submissions S."/>
        </authorList>
    </citation>
    <scope>NUCLEOTIDE SEQUENCE [LARGE SCALE GENOMIC DNA]</scope>
    <source>
        <strain evidence="10">GAS401</strain>
    </source>
</reference>
<evidence type="ECO:0000256" key="1">
    <source>
        <dbReference type="ARBA" id="ARBA00000677"/>
    </source>
</evidence>
<feature type="transmembrane region" description="Helical" evidence="7">
    <location>
        <begin position="140"/>
        <end position="157"/>
    </location>
</feature>
<evidence type="ECO:0000259" key="8">
    <source>
        <dbReference type="Pfam" id="PF10502"/>
    </source>
</evidence>
<proteinExistence type="inferred from homology"/>
<feature type="transmembrane region" description="Helical" evidence="7">
    <location>
        <begin position="107"/>
        <end position="128"/>
    </location>
</feature>
<keyword evidence="7" id="KW-1133">Transmembrane helix</keyword>
<feature type="transmembrane region" description="Helical" evidence="7">
    <location>
        <begin position="169"/>
        <end position="190"/>
    </location>
</feature>
<feature type="active site" evidence="6">
    <location>
        <position position="260"/>
    </location>
</feature>
<feature type="transmembrane region" description="Helical" evidence="7">
    <location>
        <begin position="33"/>
        <end position="57"/>
    </location>
</feature>
<organism evidence="9 10">
    <name type="scientific">Bradyrhizobium erythrophlei</name>
    <dbReference type="NCBI Taxonomy" id="1437360"/>
    <lineage>
        <taxon>Bacteria</taxon>
        <taxon>Pseudomonadati</taxon>
        <taxon>Pseudomonadota</taxon>
        <taxon>Alphaproteobacteria</taxon>
        <taxon>Hyphomicrobiales</taxon>
        <taxon>Nitrobacteraceae</taxon>
        <taxon>Bradyrhizobium</taxon>
    </lineage>
</organism>
<comment type="catalytic activity">
    <reaction evidence="1 7">
        <text>Cleavage of hydrophobic, N-terminal signal or leader sequences from secreted and periplasmic proteins.</text>
        <dbReference type="EC" id="3.4.21.89"/>
    </reaction>
</comment>
<dbReference type="GO" id="GO:0006465">
    <property type="term" value="P:signal peptide processing"/>
    <property type="evidence" value="ECO:0007669"/>
    <property type="project" value="InterPro"/>
</dbReference>
<evidence type="ECO:0000256" key="2">
    <source>
        <dbReference type="ARBA" id="ARBA00009370"/>
    </source>
</evidence>
<dbReference type="EMBL" id="LT670849">
    <property type="protein sequence ID" value="SHN83407.1"/>
    <property type="molecule type" value="Genomic_DNA"/>
</dbReference>
<evidence type="ECO:0000256" key="3">
    <source>
        <dbReference type="ARBA" id="ARBA00013208"/>
    </source>
</evidence>
<dbReference type="AlphaFoldDB" id="A0A1M7UKK1"/>
<dbReference type="Proteomes" id="UP000184096">
    <property type="component" value="Chromosome I"/>
</dbReference>
<dbReference type="GO" id="GO:0004252">
    <property type="term" value="F:serine-type endopeptidase activity"/>
    <property type="evidence" value="ECO:0007669"/>
    <property type="project" value="InterPro"/>
</dbReference>
<dbReference type="InterPro" id="IPR019533">
    <property type="entry name" value="Peptidase_S26"/>
</dbReference>
<evidence type="ECO:0000256" key="4">
    <source>
        <dbReference type="ARBA" id="ARBA00019232"/>
    </source>
</evidence>
<evidence type="ECO:0000256" key="6">
    <source>
        <dbReference type="PIRSR" id="PIRSR600223-1"/>
    </source>
</evidence>
<keyword evidence="5 7" id="KW-0378">Hydrolase</keyword>
<feature type="transmembrane region" description="Helical" evidence="7">
    <location>
        <begin position="63"/>
        <end position="86"/>
    </location>
</feature>
<keyword evidence="7" id="KW-0472">Membrane</keyword>
<evidence type="ECO:0000313" key="10">
    <source>
        <dbReference type="Proteomes" id="UP000184096"/>
    </source>
</evidence>
<dbReference type="CDD" id="cd06530">
    <property type="entry name" value="S26_SPase_I"/>
    <property type="match status" value="1"/>
</dbReference>
<accession>A0A1M7UKK1</accession>
<feature type="domain" description="Peptidase S26" evidence="8">
    <location>
        <begin position="171"/>
        <end position="380"/>
    </location>
</feature>